<dbReference type="InterPro" id="IPR006172">
    <property type="entry name" value="DNA-dir_DNA_pol_B"/>
</dbReference>
<keyword evidence="6" id="KW-0239">DNA-directed DNA polymerase</keyword>
<feature type="domain" description="DNA-directed DNA polymerase family B mitochondria/virus" evidence="9">
    <location>
        <begin position="13"/>
        <end position="282"/>
    </location>
</feature>
<dbReference type="InterPro" id="IPR023211">
    <property type="entry name" value="DNA_pol_palm_dom_sf"/>
</dbReference>
<evidence type="ECO:0000256" key="5">
    <source>
        <dbReference type="ARBA" id="ARBA00022705"/>
    </source>
</evidence>
<keyword evidence="5" id="KW-0235">DNA replication</keyword>
<reference evidence="10" key="1">
    <citation type="journal article" date="2014" name="Front. Microbiol.">
        <title>High frequency of phylogenetically diverse reductive dehalogenase-homologous genes in deep subseafloor sedimentary metagenomes.</title>
        <authorList>
            <person name="Kawai M."/>
            <person name="Futagami T."/>
            <person name="Toyoda A."/>
            <person name="Takaki Y."/>
            <person name="Nishi S."/>
            <person name="Hori S."/>
            <person name="Arai W."/>
            <person name="Tsubouchi T."/>
            <person name="Morono Y."/>
            <person name="Uchiyama I."/>
            <person name="Ito T."/>
            <person name="Fujiyama A."/>
            <person name="Inagaki F."/>
            <person name="Takami H."/>
        </authorList>
    </citation>
    <scope>NUCLEOTIDE SEQUENCE</scope>
    <source>
        <strain evidence="10">Expedition CK06-06</strain>
    </source>
</reference>
<dbReference type="SUPFAM" id="SSF56672">
    <property type="entry name" value="DNA/RNA polymerases"/>
    <property type="match status" value="1"/>
</dbReference>
<comment type="similarity">
    <text evidence="1">Belongs to the DNA polymerase type-B family.</text>
</comment>
<evidence type="ECO:0000256" key="3">
    <source>
        <dbReference type="ARBA" id="ARBA00022679"/>
    </source>
</evidence>
<keyword evidence="7" id="KW-0238">DNA-binding</keyword>
<dbReference type="GO" id="GO:0006260">
    <property type="term" value="P:DNA replication"/>
    <property type="evidence" value="ECO:0007669"/>
    <property type="project" value="UniProtKB-KW"/>
</dbReference>
<dbReference type="PROSITE" id="PS00116">
    <property type="entry name" value="DNA_POLYMERASE_B"/>
    <property type="match status" value="1"/>
</dbReference>
<dbReference type="AlphaFoldDB" id="X1Q158"/>
<dbReference type="EC" id="2.7.7.7" evidence="2"/>
<dbReference type="InterPro" id="IPR043502">
    <property type="entry name" value="DNA/RNA_pol_sf"/>
</dbReference>
<dbReference type="InterPro" id="IPR004868">
    <property type="entry name" value="DNA-dir_DNA_pol_B_mt/vir"/>
</dbReference>
<protein>
    <recommendedName>
        <fullName evidence="2">DNA-directed DNA polymerase</fullName>
        <ecNumber evidence="2">2.7.7.7</ecNumber>
    </recommendedName>
</protein>
<feature type="non-terminal residue" evidence="10">
    <location>
        <position position="1"/>
    </location>
</feature>
<organism evidence="10">
    <name type="scientific">marine sediment metagenome</name>
    <dbReference type="NCBI Taxonomy" id="412755"/>
    <lineage>
        <taxon>unclassified sequences</taxon>
        <taxon>metagenomes</taxon>
        <taxon>ecological metagenomes</taxon>
    </lineage>
</organism>
<evidence type="ECO:0000256" key="8">
    <source>
        <dbReference type="ARBA" id="ARBA00049244"/>
    </source>
</evidence>
<evidence type="ECO:0000256" key="6">
    <source>
        <dbReference type="ARBA" id="ARBA00022932"/>
    </source>
</evidence>
<dbReference type="Pfam" id="PF03175">
    <property type="entry name" value="DNA_pol_B_2"/>
    <property type="match status" value="1"/>
</dbReference>
<dbReference type="GO" id="GO:0003887">
    <property type="term" value="F:DNA-directed DNA polymerase activity"/>
    <property type="evidence" value="ECO:0007669"/>
    <property type="project" value="UniProtKB-KW"/>
</dbReference>
<dbReference type="PANTHER" id="PTHR33568:SF3">
    <property type="entry name" value="DNA-DIRECTED DNA POLYMERASE"/>
    <property type="match status" value="1"/>
</dbReference>
<evidence type="ECO:0000256" key="4">
    <source>
        <dbReference type="ARBA" id="ARBA00022695"/>
    </source>
</evidence>
<evidence type="ECO:0000256" key="1">
    <source>
        <dbReference type="ARBA" id="ARBA00005755"/>
    </source>
</evidence>
<dbReference type="GO" id="GO:0000166">
    <property type="term" value="F:nucleotide binding"/>
    <property type="evidence" value="ECO:0007669"/>
    <property type="project" value="InterPro"/>
</dbReference>
<comment type="caution">
    <text evidence="10">The sequence shown here is derived from an EMBL/GenBank/DDBJ whole genome shotgun (WGS) entry which is preliminary data.</text>
</comment>
<evidence type="ECO:0000256" key="2">
    <source>
        <dbReference type="ARBA" id="ARBA00012417"/>
    </source>
</evidence>
<dbReference type="PRINTS" id="PR00106">
    <property type="entry name" value="DNAPOLB"/>
</dbReference>
<evidence type="ECO:0000313" key="10">
    <source>
        <dbReference type="EMBL" id="GAI62292.1"/>
    </source>
</evidence>
<gene>
    <name evidence="10" type="ORF">S12H4_01470</name>
</gene>
<dbReference type="Gene3D" id="3.90.1600.10">
    <property type="entry name" value="Palm domain of DNA polymerase"/>
    <property type="match status" value="2"/>
</dbReference>
<proteinExistence type="inferred from homology"/>
<keyword evidence="4" id="KW-0548">Nucleotidyltransferase</keyword>
<dbReference type="PANTHER" id="PTHR33568">
    <property type="entry name" value="DNA POLYMERASE"/>
    <property type="match status" value="1"/>
</dbReference>
<dbReference type="GO" id="GO:0003677">
    <property type="term" value="F:DNA binding"/>
    <property type="evidence" value="ECO:0007669"/>
    <property type="project" value="UniProtKB-KW"/>
</dbReference>
<accession>X1Q158</accession>
<keyword evidence="3" id="KW-0808">Transferase</keyword>
<comment type="catalytic activity">
    <reaction evidence="8">
        <text>DNA(n) + a 2'-deoxyribonucleoside 5'-triphosphate = DNA(n+1) + diphosphate</text>
        <dbReference type="Rhea" id="RHEA:22508"/>
        <dbReference type="Rhea" id="RHEA-COMP:17339"/>
        <dbReference type="Rhea" id="RHEA-COMP:17340"/>
        <dbReference type="ChEBI" id="CHEBI:33019"/>
        <dbReference type="ChEBI" id="CHEBI:61560"/>
        <dbReference type="ChEBI" id="CHEBI:173112"/>
        <dbReference type="EC" id="2.7.7.7"/>
    </reaction>
</comment>
<name>X1Q158_9ZZZZ</name>
<evidence type="ECO:0000259" key="9">
    <source>
        <dbReference type="Pfam" id="PF03175"/>
    </source>
</evidence>
<sequence length="481" mass="58378">QNSPFDYSTKESVQKGINYCFVDCQIIYKSLELLLKVFNETFNIFYEIKNLPLSISSFSKKIIEMFYPNVFHKVDLKIEKELRDFYYGGRTEVFNFNLLKNAIYYDVNSLYPDILSENNFANCKIQVFDCYKLRLRNKRNLAYRLIISENQKYPLFPTRENKRVYFRKGIKEVIATRTELLYLKENNYFKEKKIIIHRILKCYYAYDIIKFNMLFKETYRIRKSFESKHPFGHILKIFMNGGYGKFGQKATRKKYDFLKTIEGIDLDNDNIYLYDDTYVREKEIFNPFLTHNLFNAILTTSYARFKLWKMIEYCRKNNIDVYYVDTDSIVISNINFHRLEQFTSKIKLGFWYNESNFDYFQAFDSKEYFTFSEKRKKKFIIKYKGVKNELLDSIDKFQAHIKKGTKMNIVGSFFYTMNRKSNFETVHIVEKHKRSYYSKREINIDLTTNPIILNDDYNKIEKKNCWLILNQFRKNKKYFKI</sequence>
<evidence type="ECO:0000256" key="7">
    <source>
        <dbReference type="ARBA" id="ARBA00023125"/>
    </source>
</evidence>
<dbReference type="EMBL" id="BARW01000295">
    <property type="protein sequence ID" value="GAI62292.1"/>
    <property type="molecule type" value="Genomic_DNA"/>
</dbReference>
<dbReference type="InterPro" id="IPR017964">
    <property type="entry name" value="DNA-dir_DNA_pol_B_CS"/>
</dbReference>